<dbReference type="InterPro" id="IPR027417">
    <property type="entry name" value="P-loop_NTPase"/>
</dbReference>
<feature type="compositionally biased region" description="Acidic residues" evidence="10">
    <location>
        <begin position="679"/>
        <end position="698"/>
    </location>
</feature>
<dbReference type="Pfam" id="PF06990">
    <property type="entry name" value="Gal-3-0_sulfotr"/>
    <property type="match status" value="1"/>
</dbReference>
<reference evidence="13" key="1">
    <citation type="submission" date="2025-08" db="UniProtKB">
        <authorList>
            <consortium name="RefSeq"/>
        </authorList>
    </citation>
    <scope>IDENTIFICATION</scope>
    <source>
        <tissue evidence="13">Gonad</tissue>
    </source>
</reference>
<name>A0A6P4ZWD3_BRABE</name>
<evidence type="ECO:0000313" key="13">
    <source>
        <dbReference type="RefSeq" id="XP_019633936.1"/>
    </source>
</evidence>
<feature type="region of interest" description="Disordered" evidence="10">
    <location>
        <begin position="1067"/>
        <end position="1088"/>
    </location>
</feature>
<keyword evidence="4 11" id="KW-0812">Transmembrane</keyword>
<evidence type="ECO:0000256" key="9">
    <source>
        <dbReference type="ARBA" id="ARBA00023180"/>
    </source>
</evidence>
<evidence type="ECO:0000256" key="5">
    <source>
        <dbReference type="ARBA" id="ARBA00022968"/>
    </source>
</evidence>
<dbReference type="GO" id="GO:0005777">
    <property type="term" value="C:peroxisome"/>
    <property type="evidence" value="ECO:0007669"/>
    <property type="project" value="InterPro"/>
</dbReference>
<dbReference type="Proteomes" id="UP000515135">
    <property type="component" value="Unplaced"/>
</dbReference>
<keyword evidence="12" id="KW-1185">Reference proteome</keyword>
<keyword evidence="5" id="KW-0735">Signal-anchor</keyword>
<proteinExistence type="inferred from homology"/>
<organism evidence="12 13">
    <name type="scientific">Branchiostoma belcheri</name>
    <name type="common">Amphioxus</name>
    <dbReference type="NCBI Taxonomy" id="7741"/>
    <lineage>
        <taxon>Eukaryota</taxon>
        <taxon>Metazoa</taxon>
        <taxon>Chordata</taxon>
        <taxon>Cephalochordata</taxon>
        <taxon>Leptocardii</taxon>
        <taxon>Amphioxiformes</taxon>
        <taxon>Branchiostomatidae</taxon>
        <taxon>Branchiostoma</taxon>
    </lineage>
</organism>
<dbReference type="KEGG" id="bbel:109477278"/>
<dbReference type="Gene3D" id="3.40.50.300">
    <property type="entry name" value="P-loop containing nucleotide triphosphate hydrolases"/>
    <property type="match status" value="1"/>
</dbReference>
<keyword evidence="8 11" id="KW-0472">Membrane</keyword>
<sequence>MVSMVAEVHMRDPLRGSTVTDSEGGVFSCFLQYVLFPPHTCTTKDSVTSISTDDDELETTEADGELQIVVECWIEPQCGVVIDSPASQRHLEGLEYQDIPQALLPFDSHVISSLVTFQHLFAMCGNRCVPPPTAMEGGGSGRTTPTIADFGATDSNIKHLFFPFDLVELLPHCQKVSMQFQACRQEEEPQEGETQPKGQQANRDLFKLMHDRLAELTHREMPLSDDVSTSFTKTLTESNASTDHKADDTIVGDTESSETEAAKTAAGGKKTEEDSSTPQTETKSLAAAILEEQVPTVEWKCYMKSVRAGNVVLTVLPKTYQDVVVFDNYRKKKEKEARLLREEDGVQRDESADRAEQEMPTVLTEIEEVEEFKSLESVEETLATGDAGEDDESEPSLSESDVQAEDHPEAVVEETRQEDEVEEKEEVEDTSSSVTPPVTIPIYVFSCQQSCLLRQLELGVVETTPETVRDHRFDREGFLVRSNSQFSDFWKSRESVRLNADQRVDSRETIDEDFSSGDSFKDFCDQISDGIQQCYVTAVFQSLQDGVPLDHQDVQAAVENVCEEQLHEIDITEFLGTLCGHLSTCQHLRRHRLDSTSKVDLNETKESIDTVVDVEDKTKYFPLSSLPASCESSLELHKTIKEKFAQTVGKYFQPVPSSPDLYFYCSPRQNQRSSRQAEEPADNFEDESPITTEEEDNAQSDSEHIRIESVSDSDIVIEDTLETTEDEDDDDEDDLRDGHTETLGSISVQSEFGSRESVVLEEAASGSVPPLFLNLTCSLRSGSHRGSMSVTQDSLPTCVKDVSACLDPSVKELDLSDFYVTLDIICLTLPGVTSGEDSAELRPDLNRMTSSDTNISSPVGSPQDFQTPRSTEQDFFSETHLDPLDGLPEAHRRLVLDFVDQVNFLLKDEITAALRLIRPVTIQTLEKVAAHVHDSSCRLETGLSANPLDLPLTIQEDVPLQFVFGSDQSLERFVVALDDLQLPGYRLEKVWPWYYTALDPTAPIWKRKPENLNDSLPLSSVSNSEEVISPRSSRDHSDSVSTSYSGRDHSDSFATVVENKVNRQDTNMAASPEESSISPSQQSTNQTLAVDSEEQLLGLPLPMDTWECLEDADKDEEAAVEKAIDSTELIDQGLDEQDFTKNAADGDENAGDKTTEAVEDQHESDVCLEPPTENRDQQAKKETQSDNIEEIDQKEPGSNVEKEKEQAHADEMSDKTLENANSDETQQTKQETGDVTESLAEGEPVESLPSEQTTDNLKTDDSAPLQPDDSKTAPTAKPEGPVLPNFWLIMKVSTDNKQTNEQTDKVEMFCHARKGNMDDHSTLFETLGDKIRNSCKLVNQKMLLQDLHDTRTCNSLLVAEDDEDIWLKDDYGPGGGQIGVAAISSAEDFAEKKKYLAATMQFMPGYFACECVWRVHFSIHQRLKTGPARGVSRGQQALRSALSAFSVNNQKNMFVFQIGKGEDENSLLSSRTSSLLSLPIRGGAAELEEDIREYQQAVEKDSGMDTVQSGSLSAQGQAEESVVLMFLCGQAEESVVLMFLCGQAEESVVLMVHGVQPAGAEIRVDLVQILQHRLDDATLDVISLMLARNPMCRLSPADVLFIQPPSELPTHTLRLAVPAQLSSHIQAVDFYLKQNLLQFLHNPKFSDSVHFQDVDRKNVPQTDQDVFLYNRPQESGGKGIACIILGHVDSEGNYIQPPPAPKVSVEAYKVAMTWSNFKPLIETHRLEAGCCSSPDGGAILQFHIWERGDIDFPQLAEKIGQALQHALCDVITEYYMLTAPIAELEEDGEEEEDLMDEELMMEGDVSSADGRQLSEESAEGIEPLSESTQQANLTWKEREIARRKEEDHKSLLWKLQSGSEGVLHTMYMGRVQRWFDFMYGINSPSVVRDTQSVDSRYAIPILLRELCDLVHLLAKDNTLRVFKHCQEQNYTLLKVPKGPPKSEEVCHAPGLADNYILLARSLRQWRECMDVKYGDLGADEEKPLPPVSYKGVQKFKAQERKGQEKVAEAAGPSPRQRLMIVEIRDTQITTYQYNWAGDLSVTLRQQLAQLSQWHNARSHLLQSLLVQKLGLFHHHPYQVENAANPFLRYSQDADLLVKCSAPPVKELQARAAQGFRGSVLFHPALRKFDQCLRDVHLRCPMHQAPYAGHPNPVFRHGIQAQEARNIEWGEYDTIHKLKSLYLMWQHRSGQVNVPIPDDLIDLMKMQSRLVHYCTTPLLYHPFWLDQENGKASNGRVARKATPSDDAWLVDLSSSFLQQYIQYLQSLGFVLVQTRPPSPRRMARMQRHSKYHAPSESGIEKTTTHHLQRTIPGGVLFMELSLHSQFFTVRQFALESHRLGLPVNSHLAVVFTDECDKYKDLKHLHSFSHDFHLRCAALYMSGRQLIFPQCYDLSTFLAGVVNFFSRPPRFSQNHILSDTITEDCPKLEASQLFSYTLEHADSYGFKSLAMSGPTGDMTQEQDFALITLSTGATPHPEVANLPMNDFDVSLFVVRQKDPAKPPATSSVLTLQYYVILTSRRDMFPRLTVDEKIAFRTRAGRAGGHHFGRPEDDMPPWLQLLLSESVTARQKISGTIDDAQLHCRRDQLWNRLQFEKPAESEERKGRRSESDEKSRRESLGNAKLSFDEFQELMSLVVSRALTDMDPSLTTLLSMGTAWYQGLLRVLQSRFPAKSRHFSSPDTHHHYLAVLSNHEDNFILLHMNTQTRFAELSAVFRVENQQSLATNGDGSPASDLQRHLEAVVNAAAFHLWSSLLSVTKEMMTRCSRKRSLLSIGGLILSVALLVLYSWSVPRSFEGQIKSKLQRRFHAGVRGKNATLWRQVELHGETHAFKSNDNDAVGTGSHRGSCRQKSDIVFLKSHKTASSTVQNILMRYGLANNLTFALPKRENFLNWPKFFHKSSVLQEHLHGNEGRNHGNRTAYNILCHHTRFHYENIRALMPNDSVYVTIVRNPVDMFESIFTYRRLDKKYQISQPNSLKVFLDSPSDFVKKYGRTEHSQNPLFYDLGYDSEQLTSSQTIRSAIDRIDQIFPVVMVADYFEESLILMKHVLCWSLDDVTFFKVNARSEASVRHVTEDMAGKIRQWNKADAMLFEHFNRTLWSKLSKLPFNWRQEVQLLKERNQRLKDECLKSDDASNTEIKDEKFRVWEPEGVSVRGFLLRDSARENRTCANMAKPPKPFTYELQDRERARFTLGAV</sequence>
<keyword evidence="6 11" id="KW-1133">Transmembrane helix</keyword>
<evidence type="ECO:0000256" key="7">
    <source>
        <dbReference type="ARBA" id="ARBA00023034"/>
    </source>
</evidence>
<dbReference type="GO" id="GO:0009247">
    <property type="term" value="P:glycolipid biosynthetic process"/>
    <property type="evidence" value="ECO:0007669"/>
    <property type="project" value="InterPro"/>
</dbReference>
<feature type="transmembrane region" description="Helical" evidence="11">
    <location>
        <begin position="2768"/>
        <end position="2787"/>
    </location>
</feature>
<protein>
    <submittedName>
        <fullName evidence="13">Protein SZT2-like</fullName>
    </submittedName>
</protein>
<evidence type="ECO:0000256" key="2">
    <source>
        <dbReference type="ARBA" id="ARBA00008124"/>
    </source>
</evidence>
<dbReference type="InterPro" id="IPR033228">
    <property type="entry name" value="SZT2"/>
</dbReference>
<feature type="compositionally biased region" description="Acidic residues" evidence="10">
    <location>
        <begin position="715"/>
        <end position="735"/>
    </location>
</feature>
<feature type="compositionally biased region" description="Low complexity" evidence="10">
    <location>
        <begin position="1069"/>
        <end position="1083"/>
    </location>
</feature>
<feature type="region of interest" description="Disordered" evidence="10">
    <location>
        <begin position="336"/>
        <end position="360"/>
    </location>
</feature>
<keyword evidence="3" id="KW-0808">Transferase</keyword>
<gene>
    <name evidence="13" type="primary">LOC109477278</name>
</gene>
<dbReference type="GO" id="GO:0001733">
    <property type="term" value="F:galactosylceramide sulfotransferase activity"/>
    <property type="evidence" value="ECO:0007669"/>
    <property type="project" value="InterPro"/>
</dbReference>
<comment type="subcellular location">
    <subcellularLocation>
        <location evidence="1">Golgi apparatus membrane</location>
        <topology evidence="1">Single-pass type II membrane protein</topology>
    </subcellularLocation>
</comment>
<evidence type="ECO:0000256" key="3">
    <source>
        <dbReference type="ARBA" id="ARBA00022679"/>
    </source>
</evidence>
<dbReference type="PANTHER" id="PTHR14918:SF3">
    <property type="entry name" value="KICSTOR COMPLEX PROTEIN SZT2"/>
    <property type="match status" value="1"/>
</dbReference>
<evidence type="ECO:0000256" key="6">
    <source>
        <dbReference type="ARBA" id="ARBA00022989"/>
    </source>
</evidence>
<evidence type="ECO:0000256" key="4">
    <source>
        <dbReference type="ARBA" id="ARBA00022692"/>
    </source>
</evidence>
<evidence type="ECO:0000313" key="12">
    <source>
        <dbReference type="Proteomes" id="UP000515135"/>
    </source>
</evidence>
<feature type="region of interest" description="Disordered" evidence="10">
    <location>
        <begin position="2592"/>
        <end position="2616"/>
    </location>
</feature>
<feature type="transmembrane region" description="Helical" evidence="11">
    <location>
        <begin position="2739"/>
        <end position="2756"/>
    </location>
</feature>
<feature type="compositionally biased region" description="Acidic residues" evidence="10">
    <location>
        <begin position="416"/>
        <end position="429"/>
    </location>
</feature>
<dbReference type="GeneID" id="109477278"/>
<feature type="compositionally biased region" description="Polar residues" evidence="10">
    <location>
        <begin position="1218"/>
        <end position="1235"/>
    </location>
</feature>
<feature type="compositionally biased region" description="Basic and acidic residues" evidence="10">
    <location>
        <begin position="1191"/>
        <end position="1217"/>
    </location>
</feature>
<keyword evidence="9" id="KW-0325">Glycoprotein</keyword>
<keyword evidence="7" id="KW-0333">Golgi apparatus</keyword>
<feature type="region of interest" description="Disordered" evidence="10">
    <location>
        <begin position="1015"/>
        <end position="1053"/>
    </location>
</feature>
<feature type="compositionally biased region" description="Basic and acidic residues" evidence="10">
    <location>
        <begin position="1150"/>
        <end position="1165"/>
    </location>
</feature>
<dbReference type="GO" id="GO:0000139">
    <property type="term" value="C:Golgi membrane"/>
    <property type="evidence" value="ECO:0007669"/>
    <property type="project" value="UniProtKB-SubCell"/>
</dbReference>
<dbReference type="SUPFAM" id="SSF52540">
    <property type="entry name" value="P-loop containing nucleoside triphosphate hydrolases"/>
    <property type="match status" value="1"/>
</dbReference>
<feature type="compositionally biased region" description="Polar residues" evidence="10">
    <location>
        <begin position="1015"/>
        <end position="1026"/>
    </location>
</feature>
<feature type="region of interest" description="Disordered" evidence="10">
    <location>
        <begin position="373"/>
        <end position="434"/>
    </location>
</feature>
<accession>A0A6P4ZWD3</accession>
<dbReference type="InterPro" id="IPR009729">
    <property type="entry name" value="Gal-3-0_sulfotransfrase"/>
</dbReference>
<comment type="similarity">
    <text evidence="2">Belongs to the galactose-3-O-sulfotransferase family.</text>
</comment>
<evidence type="ECO:0000256" key="10">
    <source>
        <dbReference type="SAM" id="MobiDB-lite"/>
    </source>
</evidence>
<feature type="compositionally biased region" description="Basic and acidic residues" evidence="10">
    <location>
        <begin position="1172"/>
        <end position="1184"/>
    </location>
</feature>
<dbReference type="PANTHER" id="PTHR14918">
    <property type="entry name" value="KICSTOR COMPLEX PROTEIN SZT2"/>
    <property type="match status" value="1"/>
</dbReference>
<feature type="region of interest" description="Disordered" evidence="10">
    <location>
        <begin position="847"/>
        <end position="869"/>
    </location>
</feature>
<dbReference type="RefSeq" id="XP_019633936.1">
    <property type="nucleotide sequence ID" value="XM_019778377.1"/>
</dbReference>
<dbReference type="OrthoDB" id="43547at2759"/>
<evidence type="ECO:0000256" key="1">
    <source>
        <dbReference type="ARBA" id="ARBA00004323"/>
    </source>
</evidence>
<evidence type="ECO:0000256" key="8">
    <source>
        <dbReference type="ARBA" id="ARBA00023136"/>
    </source>
</evidence>
<feature type="compositionally biased region" description="Basic and acidic residues" evidence="10">
    <location>
        <begin position="336"/>
        <end position="357"/>
    </location>
</feature>
<feature type="compositionally biased region" description="Basic and acidic residues" evidence="10">
    <location>
        <begin position="404"/>
        <end position="415"/>
    </location>
</feature>
<evidence type="ECO:0000256" key="11">
    <source>
        <dbReference type="SAM" id="Phobius"/>
    </source>
</evidence>
<feature type="region of interest" description="Disordered" evidence="10">
    <location>
        <begin position="663"/>
        <end position="745"/>
    </location>
</feature>
<feature type="region of interest" description="Disordered" evidence="10">
    <location>
        <begin position="238"/>
        <end position="281"/>
    </location>
</feature>
<feature type="region of interest" description="Disordered" evidence="10">
    <location>
        <begin position="1126"/>
        <end position="1282"/>
    </location>
</feature>